<dbReference type="VEuPathDB" id="FungiDB:ASPCADRAFT_127475"/>
<evidence type="ECO:0000313" key="2">
    <source>
        <dbReference type="Proteomes" id="UP000188318"/>
    </source>
</evidence>
<sequence length="382" mass="43375">MDPFQRLPVEIIQSIVQYIPDFVGLESLLLVSARVKAIFHHDPCVVDLDDLLASTYILGMPDIPRIFRQVALVHSQSIRSSSGDDNNDSASENCPVSSATLLYMIHIAAQIQRQACICLPTMRHKFCTAVETHLAASIETEDFAGPFSWVEEYRTYWALWHLRHYSDLQKLARDHINSPDNISIVKRLKTYASWNGLGAPVVDVLLHRVEEIWSIAATLTDLGLHASYGSLARQQEEPRQDRQGRPSRIPMPLFTSFKFPPRAIDHPVWCPPPVPDNTAVDRAWDRAVRTSEDASRGSFFYQQLVNIVKAFRPADPAIQDMPLYRRLGVFIWDSWRLYSAGLEFITTGNTPAPNGGFVQSKHIDQETIYDMHARWLALRGKN</sequence>
<dbReference type="EMBL" id="KV907495">
    <property type="protein sequence ID" value="OOF98883.1"/>
    <property type="molecule type" value="Genomic_DNA"/>
</dbReference>
<gene>
    <name evidence="1" type="ORF">ASPCADRAFT_127475</name>
</gene>
<dbReference type="STRING" id="602072.A0A1R3RWM3"/>
<name>A0A1R3RWM3_ASPC5</name>
<organism evidence="1 2">
    <name type="scientific">Aspergillus carbonarius (strain ITEM 5010)</name>
    <dbReference type="NCBI Taxonomy" id="602072"/>
    <lineage>
        <taxon>Eukaryota</taxon>
        <taxon>Fungi</taxon>
        <taxon>Dikarya</taxon>
        <taxon>Ascomycota</taxon>
        <taxon>Pezizomycotina</taxon>
        <taxon>Eurotiomycetes</taxon>
        <taxon>Eurotiomycetidae</taxon>
        <taxon>Eurotiales</taxon>
        <taxon>Aspergillaceae</taxon>
        <taxon>Aspergillus</taxon>
        <taxon>Aspergillus subgen. Circumdati</taxon>
    </lineage>
</organism>
<keyword evidence="2" id="KW-1185">Reference proteome</keyword>
<proteinExistence type="predicted"/>
<dbReference type="AlphaFoldDB" id="A0A1R3RWM3"/>
<accession>A0A1R3RWM3</accession>
<dbReference type="Proteomes" id="UP000188318">
    <property type="component" value="Unassembled WGS sequence"/>
</dbReference>
<evidence type="ECO:0000313" key="1">
    <source>
        <dbReference type="EMBL" id="OOF98883.1"/>
    </source>
</evidence>
<dbReference type="OMA" id="MFCERED"/>
<protein>
    <submittedName>
        <fullName evidence="1">Uncharacterized protein</fullName>
    </submittedName>
</protein>
<reference evidence="2" key="1">
    <citation type="journal article" date="2017" name="Genome Biol.">
        <title>Comparative genomics reveals high biological diversity and specific adaptations in the industrially and medically important fungal genus Aspergillus.</title>
        <authorList>
            <person name="de Vries R.P."/>
            <person name="Riley R."/>
            <person name="Wiebenga A."/>
            <person name="Aguilar-Osorio G."/>
            <person name="Amillis S."/>
            <person name="Uchima C.A."/>
            <person name="Anderluh G."/>
            <person name="Asadollahi M."/>
            <person name="Askin M."/>
            <person name="Barry K."/>
            <person name="Battaglia E."/>
            <person name="Bayram O."/>
            <person name="Benocci T."/>
            <person name="Braus-Stromeyer S.A."/>
            <person name="Caldana C."/>
            <person name="Canovas D."/>
            <person name="Cerqueira G.C."/>
            <person name="Chen F."/>
            <person name="Chen W."/>
            <person name="Choi C."/>
            <person name="Clum A."/>
            <person name="Dos Santos R.A."/>
            <person name="Damasio A.R."/>
            <person name="Diallinas G."/>
            <person name="Emri T."/>
            <person name="Fekete E."/>
            <person name="Flipphi M."/>
            <person name="Freyberg S."/>
            <person name="Gallo A."/>
            <person name="Gournas C."/>
            <person name="Habgood R."/>
            <person name="Hainaut M."/>
            <person name="Harispe M.L."/>
            <person name="Henrissat B."/>
            <person name="Hilden K.S."/>
            <person name="Hope R."/>
            <person name="Hossain A."/>
            <person name="Karabika E."/>
            <person name="Karaffa L."/>
            <person name="Karanyi Z."/>
            <person name="Krasevec N."/>
            <person name="Kuo A."/>
            <person name="Kusch H."/>
            <person name="LaButti K."/>
            <person name="Lagendijk E.L."/>
            <person name="Lapidus A."/>
            <person name="Levasseur A."/>
            <person name="Lindquist E."/>
            <person name="Lipzen A."/>
            <person name="Logrieco A.F."/>
            <person name="MacCabe A."/>
            <person name="Maekelae M.R."/>
            <person name="Malavazi I."/>
            <person name="Melin P."/>
            <person name="Meyer V."/>
            <person name="Mielnichuk N."/>
            <person name="Miskei M."/>
            <person name="Molnar A.P."/>
            <person name="Mule G."/>
            <person name="Ngan C.Y."/>
            <person name="Orejas M."/>
            <person name="Orosz E."/>
            <person name="Ouedraogo J.P."/>
            <person name="Overkamp K.M."/>
            <person name="Park H.-S."/>
            <person name="Perrone G."/>
            <person name="Piumi F."/>
            <person name="Punt P.J."/>
            <person name="Ram A.F."/>
            <person name="Ramon A."/>
            <person name="Rauscher S."/>
            <person name="Record E."/>
            <person name="Riano-Pachon D.M."/>
            <person name="Robert V."/>
            <person name="Roehrig J."/>
            <person name="Ruller R."/>
            <person name="Salamov A."/>
            <person name="Salih N.S."/>
            <person name="Samson R.A."/>
            <person name="Sandor E."/>
            <person name="Sanguinetti M."/>
            <person name="Schuetze T."/>
            <person name="Sepcic K."/>
            <person name="Shelest E."/>
            <person name="Sherlock G."/>
            <person name="Sophianopoulou V."/>
            <person name="Squina F.M."/>
            <person name="Sun H."/>
            <person name="Susca A."/>
            <person name="Todd R.B."/>
            <person name="Tsang A."/>
            <person name="Unkles S.E."/>
            <person name="van de Wiele N."/>
            <person name="van Rossen-Uffink D."/>
            <person name="Oliveira J.V."/>
            <person name="Vesth T.C."/>
            <person name="Visser J."/>
            <person name="Yu J.-H."/>
            <person name="Zhou M."/>
            <person name="Andersen M.R."/>
            <person name="Archer D.B."/>
            <person name="Baker S.E."/>
            <person name="Benoit I."/>
            <person name="Brakhage A.A."/>
            <person name="Braus G.H."/>
            <person name="Fischer R."/>
            <person name="Frisvad J.C."/>
            <person name="Goldman G.H."/>
            <person name="Houbraken J."/>
            <person name="Oakley B."/>
            <person name="Pocsi I."/>
            <person name="Scazzocchio C."/>
            <person name="Seiboth B."/>
            <person name="vanKuyk P.A."/>
            <person name="Wortman J."/>
            <person name="Dyer P.S."/>
            <person name="Grigoriev I.V."/>
        </authorList>
    </citation>
    <scope>NUCLEOTIDE SEQUENCE [LARGE SCALE GENOMIC DNA]</scope>
    <source>
        <strain evidence="2">ITEM 5010</strain>
    </source>
</reference>